<dbReference type="InterPro" id="IPR049472">
    <property type="entry name" value="MRNIP_N"/>
</dbReference>
<feature type="domain" description="MRN complex-interacting protein N-terminal" evidence="2">
    <location>
        <begin position="1"/>
        <end position="93"/>
    </location>
</feature>
<feature type="compositionally biased region" description="Acidic residues" evidence="1">
    <location>
        <begin position="95"/>
        <end position="107"/>
    </location>
</feature>
<dbReference type="InterPro" id="IPR032739">
    <property type="entry name" value="MRNIP"/>
</dbReference>
<sequence>MYQTDIVKKANKWQCKLCGEKQSLLQEFCRGTGKFCREYAQKMNSKCTSMDEAHLEVATILENLNQDHETGPTQSNNITSSNSPPTKNKWAKYVEDDDERGNEEEDFNSCREEFLS</sequence>
<evidence type="ECO:0000313" key="4">
    <source>
        <dbReference type="Proteomes" id="UP000594454"/>
    </source>
</evidence>
<evidence type="ECO:0000313" key="3">
    <source>
        <dbReference type="EMBL" id="CAD7081411.1"/>
    </source>
</evidence>
<gene>
    <name evidence="3" type="ORF">HERILL_LOCUS4518</name>
</gene>
<dbReference type="Proteomes" id="UP000594454">
    <property type="component" value="Chromosome 2"/>
</dbReference>
<dbReference type="AlphaFoldDB" id="A0A7R8YQ32"/>
<evidence type="ECO:0000256" key="1">
    <source>
        <dbReference type="SAM" id="MobiDB-lite"/>
    </source>
</evidence>
<dbReference type="InParanoid" id="A0A7R8YQ32"/>
<protein>
    <recommendedName>
        <fullName evidence="2">MRN complex-interacting protein N-terminal domain-containing protein</fullName>
    </recommendedName>
</protein>
<proteinExistence type="predicted"/>
<accession>A0A7R8YQ32</accession>
<feature type="region of interest" description="Disordered" evidence="1">
    <location>
        <begin position="65"/>
        <end position="116"/>
    </location>
</feature>
<evidence type="ECO:0000259" key="2">
    <source>
        <dbReference type="Pfam" id="PF15749"/>
    </source>
</evidence>
<dbReference type="OrthoDB" id="5960226at2759"/>
<dbReference type="GO" id="GO:0007095">
    <property type="term" value="P:mitotic G2 DNA damage checkpoint signaling"/>
    <property type="evidence" value="ECO:0007669"/>
    <property type="project" value="TreeGrafter"/>
</dbReference>
<dbReference type="PANTHER" id="PTHR15863:SF2">
    <property type="entry name" value="MRN COMPLEX-INTERACTING PROTEIN"/>
    <property type="match status" value="1"/>
</dbReference>
<dbReference type="PANTHER" id="PTHR15863">
    <property type="entry name" value="MRN COMPLEX-INTERACTING PROTEIN"/>
    <property type="match status" value="1"/>
</dbReference>
<dbReference type="FunCoup" id="A0A7R8YQ32">
    <property type="interactions" value="12"/>
</dbReference>
<reference evidence="3 4" key="1">
    <citation type="submission" date="2020-11" db="EMBL/GenBank/DDBJ databases">
        <authorList>
            <person name="Wallbank WR R."/>
            <person name="Pardo Diaz C."/>
            <person name="Kozak K."/>
            <person name="Martin S."/>
            <person name="Jiggins C."/>
            <person name="Moest M."/>
            <person name="Warren A I."/>
            <person name="Generalovic N T."/>
            <person name="Byers J.R.P. K."/>
            <person name="Montejo-Kovacevich G."/>
            <person name="Yen C E."/>
        </authorList>
    </citation>
    <scope>NUCLEOTIDE SEQUENCE [LARGE SCALE GENOMIC DNA]</scope>
</reference>
<dbReference type="GO" id="GO:0005634">
    <property type="term" value="C:nucleus"/>
    <property type="evidence" value="ECO:0007669"/>
    <property type="project" value="TreeGrafter"/>
</dbReference>
<organism evidence="3 4">
    <name type="scientific">Hermetia illucens</name>
    <name type="common">Black soldier fly</name>
    <dbReference type="NCBI Taxonomy" id="343691"/>
    <lineage>
        <taxon>Eukaryota</taxon>
        <taxon>Metazoa</taxon>
        <taxon>Ecdysozoa</taxon>
        <taxon>Arthropoda</taxon>
        <taxon>Hexapoda</taxon>
        <taxon>Insecta</taxon>
        <taxon>Pterygota</taxon>
        <taxon>Neoptera</taxon>
        <taxon>Endopterygota</taxon>
        <taxon>Diptera</taxon>
        <taxon>Brachycera</taxon>
        <taxon>Stratiomyomorpha</taxon>
        <taxon>Stratiomyidae</taxon>
        <taxon>Hermetiinae</taxon>
        <taxon>Hermetia</taxon>
    </lineage>
</organism>
<dbReference type="Pfam" id="PF15749">
    <property type="entry name" value="MRNIP"/>
    <property type="match status" value="1"/>
</dbReference>
<name>A0A7R8YQ32_HERIL</name>
<keyword evidence="4" id="KW-1185">Reference proteome</keyword>
<dbReference type="EMBL" id="LR899010">
    <property type="protein sequence ID" value="CAD7081411.1"/>
    <property type="molecule type" value="Genomic_DNA"/>
</dbReference>
<feature type="compositionally biased region" description="Low complexity" evidence="1">
    <location>
        <begin position="72"/>
        <end position="86"/>
    </location>
</feature>
<dbReference type="GO" id="GO:0003682">
    <property type="term" value="F:chromatin binding"/>
    <property type="evidence" value="ECO:0007669"/>
    <property type="project" value="TreeGrafter"/>
</dbReference>